<organism evidence="2 3">
    <name type="scientific">Mesorhabditis spiculigera</name>
    <dbReference type="NCBI Taxonomy" id="96644"/>
    <lineage>
        <taxon>Eukaryota</taxon>
        <taxon>Metazoa</taxon>
        <taxon>Ecdysozoa</taxon>
        <taxon>Nematoda</taxon>
        <taxon>Chromadorea</taxon>
        <taxon>Rhabditida</taxon>
        <taxon>Rhabditina</taxon>
        <taxon>Rhabditomorpha</taxon>
        <taxon>Rhabditoidea</taxon>
        <taxon>Rhabditidae</taxon>
        <taxon>Mesorhabditinae</taxon>
        <taxon>Mesorhabditis</taxon>
    </lineage>
</organism>
<dbReference type="Proteomes" id="UP001177023">
    <property type="component" value="Unassembled WGS sequence"/>
</dbReference>
<gene>
    <name evidence="2" type="ORF">MSPICULIGERA_LOCUS6382</name>
</gene>
<evidence type="ECO:0000313" key="2">
    <source>
        <dbReference type="EMBL" id="CAJ0567847.1"/>
    </source>
</evidence>
<sequence>MWHYYLFILFLLIGGKCAQEDDPDTVINKFFGSIIVSSPGFFSQHCLGTEEHEGDMQVFCQTVQMICTKRDELENATICLEINMLLEHLQGNDNAMAYVAICGRQDVPSVYCSHLVEESVYQQTRGRPLYMRMVADYAARAASRPAFRELLYDLYDDFNYDGVAGVYLWRDLCLRIPGRWTRKSHFYHDFCKKWQMTCGDAFYCGVADHATLMKRAMRHFFSMCRPHATGPEREYCAKFLIPSFESLEVYVDALSPETFAVFAQECQLQQLHKNYSPLCRRDHTKLINCYKAMEKECSANGTSLECKMLRGAYYGNP</sequence>
<keyword evidence="3" id="KW-1185">Reference proteome</keyword>
<feature type="non-terminal residue" evidence="2">
    <location>
        <position position="1"/>
    </location>
</feature>
<feature type="signal peptide" evidence="1">
    <location>
        <begin position="1"/>
        <end position="18"/>
    </location>
</feature>
<evidence type="ECO:0000313" key="3">
    <source>
        <dbReference type="Proteomes" id="UP001177023"/>
    </source>
</evidence>
<name>A0AA36FWW1_9BILA</name>
<evidence type="ECO:0000256" key="1">
    <source>
        <dbReference type="SAM" id="SignalP"/>
    </source>
</evidence>
<proteinExistence type="predicted"/>
<protein>
    <submittedName>
        <fullName evidence="2">Uncharacterized protein</fullName>
    </submittedName>
</protein>
<reference evidence="2" key="1">
    <citation type="submission" date="2023-06" db="EMBL/GenBank/DDBJ databases">
        <authorList>
            <person name="Delattre M."/>
        </authorList>
    </citation>
    <scope>NUCLEOTIDE SEQUENCE</scope>
    <source>
        <strain evidence="2">AF72</strain>
    </source>
</reference>
<keyword evidence="1" id="KW-0732">Signal</keyword>
<dbReference type="EMBL" id="CATQJA010001584">
    <property type="protein sequence ID" value="CAJ0567847.1"/>
    <property type="molecule type" value="Genomic_DNA"/>
</dbReference>
<comment type="caution">
    <text evidence="2">The sequence shown here is derived from an EMBL/GenBank/DDBJ whole genome shotgun (WGS) entry which is preliminary data.</text>
</comment>
<dbReference type="AlphaFoldDB" id="A0AA36FWW1"/>
<feature type="chain" id="PRO_5041204792" evidence="1">
    <location>
        <begin position="19"/>
        <end position="317"/>
    </location>
</feature>
<accession>A0AA36FWW1</accession>